<dbReference type="Proteomes" id="UP000015455">
    <property type="component" value="Unassembled WGS sequence"/>
</dbReference>
<evidence type="ECO:0000313" key="1">
    <source>
        <dbReference type="EMBL" id="EPZ16889.1"/>
    </source>
</evidence>
<dbReference type="EMBL" id="ATJV01000024">
    <property type="protein sequence ID" value="EPZ16889.1"/>
    <property type="molecule type" value="Genomic_DNA"/>
</dbReference>
<comment type="caution">
    <text evidence="1">The sequence shown here is derived from an EMBL/GenBank/DDBJ whole genome shotgun (WGS) entry which is preliminary data.</text>
</comment>
<gene>
    <name evidence="1" type="ORF">M622_10240</name>
</gene>
<dbReference type="STRING" id="1348657.M622_10240"/>
<dbReference type="AlphaFoldDB" id="T0AVH8"/>
<accession>T0AVH8</accession>
<sequence>MVAARARHCQRPDPEVRCGGLALPCGQWIRGSDFQTLLHHLAQQGQGDGALALQRGGIERVQHGEQAGQLAAAVAQQELDHLVGEAQAAARGQGEEDGGARVVVQSLDFIDQGLTDARAQIFAQRQSERGARPRQQQRLTVAAAAIERVEERDLGWGRELVDVVYRQHGVRGFGQYGSDVGSAKAMGGAAAGLGLG</sequence>
<protein>
    <submittedName>
        <fullName evidence="1">Uncharacterized protein</fullName>
    </submittedName>
</protein>
<name>T0AVH8_9RHOO</name>
<reference evidence="1 2" key="1">
    <citation type="submission" date="2013-06" db="EMBL/GenBank/DDBJ databases">
        <title>Draft genome sequence of Thauera terpenica.</title>
        <authorList>
            <person name="Liu B."/>
            <person name="Frostegard A.H."/>
            <person name="Shapleigh J.P."/>
        </authorList>
    </citation>
    <scope>NUCLEOTIDE SEQUENCE [LARGE SCALE GENOMIC DNA]</scope>
    <source>
        <strain evidence="1 2">58Eu</strain>
    </source>
</reference>
<keyword evidence="2" id="KW-1185">Reference proteome</keyword>
<organism evidence="1 2">
    <name type="scientific">Thauera terpenica 58Eu</name>
    <dbReference type="NCBI Taxonomy" id="1348657"/>
    <lineage>
        <taxon>Bacteria</taxon>
        <taxon>Pseudomonadati</taxon>
        <taxon>Pseudomonadota</taxon>
        <taxon>Betaproteobacteria</taxon>
        <taxon>Rhodocyclales</taxon>
        <taxon>Zoogloeaceae</taxon>
        <taxon>Thauera</taxon>
    </lineage>
</organism>
<evidence type="ECO:0000313" key="2">
    <source>
        <dbReference type="Proteomes" id="UP000015455"/>
    </source>
</evidence>
<proteinExistence type="predicted"/>